<comment type="caution">
    <text evidence="1">The sequence shown here is derived from an EMBL/GenBank/DDBJ whole genome shotgun (WGS) entry which is preliminary data.</text>
</comment>
<accession>A0ACC2M0E8</accession>
<dbReference type="EMBL" id="CM056813">
    <property type="protein sequence ID" value="KAJ8638913.1"/>
    <property type="molecule type" value="Genomic_DNA"/>
</dbReference>
<sequence>MRNDKRAMRVRDNLCHFKISRPPALVDPRAFLLSKPMPLKLTTPKKVSIFLLLLGFRNEDRIQEIKIPRSFSSIQWPIRFRSLSATTTTTTTAVANPTFSFFGMECVVFPLLFLLILPPLARASDDTLLSPKGVNYEVAALMSVKSKLRDVGRVLDGWDINSVDPCTWSLVGCSPQGLVISLEMASNSLSGELSPSIGNLSNLQTLLLQNNYISGPVPVEIGKLSELRTLDLSGNQFVGEIPSSLGFLTHLSYLRLNKNNLSGQIPGAVANLRGLLFLDLSFNNLTGPNPMIRAKDYSVAGNRFLCISSFLQGCADMPKPVKQTNSPRKANSHVVVAIAVSLSCGLTVSIMLLVCWLRWCRWHIPFSSHAQQDCDFAMGHLKRFSFRELQVATDNFNIKNILGHGGFGVVYKGVLRNGTVVAVKRLKDPNFTGEVQFQTEVEMIGLALHRNLLRLYGFCMTSNERLLVYPYMPNGSVADRLRDARHEGPSLDWNKRMRIALGAARGLLYLHEQCNPKIIHRDVKAANILLDESFEAVVGDFGLAKLLDQRDSHVTTAVRGTLGHIAPEYLSTGQSSEKSDVFGYGILLLELITGYKAVDTGNGQAGKGMILDWVRTMHEERRSEVLVDRDLNGSFDSDELQKAVEVALLCTQSYPSLRPKMSEVVKILEAVAGPAEYTEEVPLCERTCRSPRNYSNSLDESSFIIEAMELSGPR</sequence>
<protein>
    <submittedName>
        <fullName evidence="1">Uncharacterized protein</fullName>
    </submittedName>
</protein>
<evidence type="ECO:0000313" key="2">
    <source>
        <dbReference type="Proteomes" id="UP001234297"/>
    </source>
</evidence>
<evidence type="ECO:0000313" key="1">
    <source>
        <dbReference type="EMBL" id="KAJ8638913.1"/>
    </source>
</evidence>
<reference evidence="1 2" key="1">
    <citation type="journal article" date="2022" name="Hortic Res">
        <title>A haplotype resolved chromosomal level avocado genome allows analysis of novel avocado genes.</title>
        <authorList>
            <person name="Nath O."/>
            <person name="Fletcher S.J."/>
            <person name="Hayward A."/>
            <person name="Shaw L.M."/>
            <person name="Masouleh A.K."/>
            <person name="Furtado A."/>
            <person name="Henry R.J."/>
            <person name="Mitter N."/>
        </authorList>
    </citation>
    <scope>NUCLEOTIDE SEQUENCE [LARGE SCALE GENOMIC DNA]</scope>
    <source>
        <strain evidence="2">cv. Hass</strain>
    </source>
</reference>
<proteinExistence type="predicted"/>
<keyword evidence="2" id="KW-1185">Reference proteome</keyword>
<gene>
    <name evidence="1" type="ORF">MRB53_015607</name>
</gene>
<dbReference type="Proteomes" id="UP001234297">
    <property type="component" value="Chromosome 5"/>
</dbReference>
<name>A0ACC2M0E8_PERAE</name>
<organism evidence="1 2">
    <name type="scientific">Persea americana</name>
    <name type="common">Avocado</name>
    <dbReference type="NCBI Taxonomy" id="3435"/>
    <lineage>
        <taxon>Eukaryota</taxon>
        <taxon>Viridiplantae</taxon>
        <taxon>Streptophyta</taxon>
        <taxon>Embryophyta</taxon>
        <taxon>Tracheophyta</taxon>
        <taxon>Spermatophyta</taxon>
        <taxon>Magnoliopsida</taxon>
        <taxon>Magnoliidae</taxon>
        <taxon>Laurales</taxon>
        <taxon>Lauraceae</taxon>
        <taxon>Persea</taxon>
    </lineage>
</organism>